<dbReference type="InterPro" id="IPR018181">
    <property type="entry name" value="Heat_shock_70_CS"/>
</dbReference>
<evidence type="ECO:0000256" key="3">
    <source>
        <dbReference type="ARBA" id="ARBA00022840"/>
    </source>
</evidence>
<dbReference type="PRINTS" id="PR00301">
    <property type="entry name" value="HEATSHOCK70"/>
</dbReference>
<dbReference type="RefSeq" id="WP_207047875.1">
    <property type="nucleotide sequence ID" value="NZ_JAFIMU010000001.1"/>
</dbReference>
<dbReference type="Gene3D" id="3.90.640.10">
    <property type="entry name" value="Actin, Chain A, domain 4"/>
    <property type="match status" value="1"/>
</dbReference>
<sequence>MAELNQAGAVGLVVKLPFATPEEFLAKYGGNITRGGIYLRAKAVRSPGTVVTLDLRLASGDRLLYTAAIVHFVTGQQGQGISGMGLKFGEADPPTRRFLDAAVAILPHAQSDLPPVPNGVGPADYTVPAPVAAPALPPAMASEASAAPRMDAPAAPALEMVTDASLELNTTEPPRTGPVIGIDLGTTNSCAAFVRGAKPGVLPSREGHNTVPSILAFNQRGKLVVGHPAKGQMLTNPRQTVYGAKRLVGRPYASPIVGQIKGRFHYEIAAGQNGEAAVRLGDRIYSLQQISALILREVREVAQNQLGQPISRAVITVPAYYNDNQRHAVREAGKLAGLYVERILNEPTAAALAYGYGKKLNQRVLVYDLGGGTFDASVLELHDTVYEVISTGGDTFLGGIDFDNAIVEYL</sequence>
<accession>A0ABS3D2U7</accession>
<dbReference type="SUPFAM" id="SSF53067">
    <property type="entry name" value="Actin-like ATPase domain"/>
    <property type="match status" value="2"/>
</dbReference>
<evidence type="ECO:0000256" key="1">
    <source>
        <dbReference type="ARBA" id="ARBA00007381"/>
    </source>
</evidence>
<dbReference type="PROSITE" id="PS00329">
    <property type="entry name" value="HSP70_2"/>
    <property type="match status" value="1"/>
</dbReference>
<proteinExistence type="inferred from homology"/>
<reference evidence="4 5" key="1">
    <citation type="submission" date="2021-02" db="EMBL/GenBank/DDBJ databases">
        <title>De Novo genome assembly of isolated myxobacteria.</title>
        <authorList>
            <person name="Stevens D.C."/>
        </authorList>
    </citation>
    <scope>NUCLEOTIDE SEQUENCE [LARGE SCALE GENOMIC DNA]</scope>
    <source>
        <strain evidence="4 5">ATCC 29039</strain>
    </source>
</reference>
<comment type="similarity">
    <text evidence="1">Belongs to the heat shock protein 70 family.</text>
</comment>
<dbReference type="Gene3D" id="2.40.10.220">
    <property type="entry name" value="predicted glycosyltransferase like domains"/>
    <property type="match status" value="1"/>
</dbReference>
<name>A0ABS3D2U7_9BACT</name>
<dbReference type="NCBIfam" id="TIGR02266">
    <property type="entry name" value="gmx_TIGR02266"/>
    <property type="match status" value="1"/>
</dbReference>
<organism evidence="4 5">
    <name type="scientific">Corallococcus macrosporus</name>
    <dbReference type="NCBI Taxonomy" id="35"/>
    <lineage>
        <taxon>Bacteria</taxon>
        <taxon>Pseudomonadati</taxon>
        <taxon>Myxococcota</taxon>
        <taxon>Myxococcia</taxon>
        <taxon>Myxococcales</taxon>
        <taxon>Cystobacterineae</taxon>
        <taxon>Myxococcaceae</taxon>
        <taxon>Corallococcus</taxon>
    </lineage>
</organism>
<dbReference type="InterPro" id="IPR011752">
    <property type="entry name" value="PilV_Myxo-type"/>
</dbReference>
<dbReference type="PANTHER" id="PTHR19375">
    <property type="entry name" value="HEAT SHOCK PROTEIN 70KDA"/>
    <property type="match status" value="1"/>
</dbReference>
<keyword evidence="3" id="KW-0067">ATP-binding</keyword>
<protein>
    <submittedName>
        <fullName evidence="4">TIGR02266 family protein</fullName>
    </submittedName>
</protein>
<feature type="non-terminal residue" evidence="4">
    <location>
        <position position="410"/>
    </location>
</feature>
<dbReference type="EMBL" id="JAFIMU010000001">
    <property type="protein sequence ID" value="MBN8225973.1"/>
    <property type="molecule type" value="Genomic_DNA"/>
</dbReference>
<dbReference type="PROSITE" id="PS00297">
    <property type="entry name" value="HSP70_1"/>
    <property type="match status" value="1"/>
</dbReference>
<dbReference type="Gene3D" id="3.30.30.30">
    <property type="match status" value="1"/>
</dbReference>
<keyword evidence="5" id="KW-1185">Reference proteome</keyword>
<evidence type="ECO:0000313" key="5">
    <source>
        <dbReference type="Proteomes" id="UP000664052"/>
    </source>
</evidence>
<comment type="caution">
    <text evidence="4">The sequence shown here is derived from an EMBL/GenBank/DDBJ whole genome shotgun (WGS) entry which is preliminary data.</text>
</comment>
<keyword evidence="2" id="KW-0547">Nucleotide-binding</keyword>
<dbReference type="InterPro" id="IPR043129">
    <property type="entry name" value="ATPase_NBD"/>
</dbReference>
<gene>
    <name evidence="4" type="ORF">JYK02_00445</name>
</gene>
<dbReference type="Gene3D" id="3.30.420.40">
    <property type="match status" value="2"/>
</dbReference>
<dbReference type="Proteomes" id="UP000664052">
    <property type="component" value="Unassembled WGS sequence"/>
</dbReference>
<dbReference type="Pfam" id="PF00012">
    <property type="entry name" value="HSP70"/>
    <property type="match status" value="1"/>
</dbReference>
<evidence type="ECO:0000256" key="2">
    <source>
        <dbReference type="ARBA" id="ARBA00022741"/>
    </source>
</evidence>
<dbReference type="InterPro" id="IPR013126">
    <property type="entry name" value="Hsp_70_fam"/>
</dbReference>
<evidence type="ECO:0000313" key="4">
    <source>
        <dbReference type="EMBL" id="MBN8225973.1"/>
    </source>
</evidence>